<dbReference type="InterPro" id="IPR032466">
    <property type="entry name" value="Metal_Hydrolase"/>
</dbReference>
<dbReference type="Gene3D" id="3.10.310.70">
    <property type="match status" value="1"/>
</dbReference>
<evidence type="ECO:0000313" key="2">
    <source>
        <dbReference type="EMBL" id="KPJ70088.1"/>
    </source>
</evidence>
<comment type="caution">
    <text evidence="2">The sequence shown here is derived from an EMBL/GenBank/DDBJ whole genome shotgun (WGS) entry which is preliminary data.</text>
</comment>
<dbReference type="AlphaFoldDB" id="A0A0S7Y5Z5"/>
<dbReference type="Gene3D" id="2.30.40.10">
    <property type="entry name" value="Urease, subunit C, domain 1"/>
    <property type="match status" value="1"/>
</dbReference>
<reference evidence="2 3" key="1">
    <citation type="journal article" date="2015" name="Microbiome">
        <title>Genomic resolution of linkages in carbon, nitrogen, and sulfur cycling among widespread estuary sediment bacteria.</title>
        <authorList>
            <person name="Baker B.J."/>
            <person name="Lazar C.S."/>
            <person name="Teske A.P."/>
            <person name="Dick G.J."/>
        </authorList>
    </citation>
    <scope>NUCLEOTIDE SEQUENCE [LARGE SCALE GENOMIC DNA]</scope>
    <source>
        <strain evidence="2">DG_54_3</strain>
    </source>
</reference>
<dbReference type="GO" id="GO:0016810">
    <property type="term" value="F:hydrolase activity, acting on carbon-nitrogen (but not peptide) bonds"/>
    <property type="evidence" value="ECO:0007669"/>
    <property type="project" value="InterPro"/>
</dbReference>
<gene>
    <name evidence="2" type="ORF">AMJ44_00815</name>
</gene>
<feature type="domain" description="Amidohydrolase 3" evidence="1">
    <location>
        <begin position="49"/>
        <end position="536"/>
    </location>
</feature>
<dbReference type="InterPro" id="IPR033932">
    <property type="entry name" value="YtcJ-like"/>
</dbReference>
<dbReference type="PANTHER" id="PTHR22642">
    <property type="entry name" value="IMIDAZOLONEPROPIONASE"/>
    <property type="match status" value="1"/>
</dbReference>
<proteinExistence type="predicted"/>
<dbReference type="SUPFAM" id="SSF51338">
    <property type="entry name" value="Composite domain of metallo-dependent hydrolases"/>
    <property type="match status" value="1"/>
</dbReference>
<dbReference type="EMBL" id="LIZX01000008">
    <property type="protein sequence ID" value="KPJ70088.1"/>
    <property type="molecule type" value="Genomic_DNA"/>
</dbReference>
<dbReference type="SUPFAM" id="SSF51556">
    <property type="entry name" value="Metallo-dependent hydrolases"/>
    <property type="match status" value="1"/>
</dbReference>
<sequence>MKDLMLLNGKIYTMNPKQPRAEAVAVRDSKITAVGKTSDVENLGKRNFKVINLQGKTVVPGFIDCHTHFLSYALSLNQVNLDLLTSFDQILSQIKTFAKKSRAREWLLGRGWDKNILRKGGSFTKEVLDKICPNNPVALRSKDHHLLWVNSKALKLAEIDKYKEDPLGGMIDRDVKSGEPTGILKENACDLIWEKVSSPFPEKSKRLLAEAQKKANSFGLTGIHNLEEQKAIFFFQQFLKDEELSLRVCFWISREYLDSAISLGLRSGFGDENIRFGGLKLYSDGALGSQTALMFEPYENSRDNFGIEVTSQEELTQWVKKASQAGIGVAIHAIGDKGVHQALNAIEHVAGRVSQPVRKTRQNKNLRHRIEHGQLISSQDLKRFNRSGVIASVQPYHAPSDRDIVDKHWGKRGGFRYPYKSLLNQKTKLVFGSDAPIETMDALRIIYAAIYAAVTRKKEGEKRRAWYPQERLSVPEAIFAYTQGASYASYEEKIKGSIEIGKLADMVVLSKDIFEINPEEILDTKVESTILGGKLV</sequence>
<dbReference type="Proteomes" id="UP000051861">
    <property type="component" value="Unassembled WGS sequence"/>
</dbReference>
<dbReference type="Gene3D" id="3.20.20.140">
    <property type="entry name" value="Metal-dependent hydrolases"/>
    <property type="match status" value="1"/>
</dbReference>
<dbReference type="CDD" id="cd01300">
    <property type="entry name" value="YtcJ_like"/>
    <property type="match status" value="1"/>
</dbReference>
<organism evidence="2 3">
    <name type="scientific">candidate division WOR-1 bacterium DG_54_3</name>
    <dbReference type="NCBI Taxonomy" id="1703775"/>
    <lineage>
        <taxon>Bacteria</taxon>
        <taxon>Bacillati</taxon>
        <taxon>Saganbacteria</taxon>
    </lineage>
</organism>
<accession>A0A0S7Y5Z5</accession>
<dbReference type="PANTHER" id="PTHR22642:SF2">
    <property type="entry name" value="PROTEIN LONG AFTER FAR-RED 3"/>
    <property type="match status" value="1"/>
</dbReference>
<dbReference type="Pfam" id="PF07969">
    <property type="entry name" value="Amidohydro_3"/>
    <property type="match status" value="1"/>
</dbReference>
<evidence type="ECO:0000259" key="1">
    <source>
        <dbReference type="Pfam" id="PF07969"/>
    </source>
</evidence>
<dbReference type="InterPro" id="IPR013108">
    <property type="entry name" value="Amidohydro_3"/>
</dbReference>
<dbReference type="InterPro" id="IPR011059">
    <property type="entry name" value="Metal-dep_hydrolase_composite"/>
</dbReference>
<protein>
    <recommendedName>
        <fullName evidence="1">Amidohydrolase 3 domain-containing protein</fullName>
    </recommendedName>
</protein>
<name>A0A0S7Y5Z5_UNCSA</name>
<evidence type="ECO:0000313" key="3">
    <source>
        <dbReference type="Proteomes" id="UP000051861"/>
    </source>
</evidence>